<accession>A0AAG5DBS5</accession>
<proteinExistence type="predicted"/>
<evidence type="ECO:0000313" key="2">
    <source>
        <dbReference type="Proteomes" id="UP000075880"/>
    </source>
</evidence>
<sequence>MTYEMSVPFRSLSGCSLWLDRLLLGAKEGNFCTKYRHISSLKWPSRRITPITIRTKRPTRTESKSRSFSAMSQPAVCARSSCATSGSRKRVTFLTMSN</sequence>
<protein>
    <submittedName>
        <fullName evidence="1">Uncharacterized protein</fullName>
    </submittedName>
</protein>
<evidence type="ECO:0000313" key="1">
    <source>
        <dbReference type="EnsemblMetazoa" id="ENSAATROPP008249"/>
    </source>
</evidence>
<reference evidence="1" key="1">
    <citation type="submission" date="2024-04" db="UniProtKB">
        <authorList>
            <consortium name="EnsemblMetazoa"/>
        </authorList>
    </citation>
    <scope>IDENTIFICATION</scope>
    <source>
        <strain evidence="1">EBRO</strain>
    </source>
</reference>
<name>A0AAG5DBS5_ANOAO</name>
<dbReference type="Proteomes" id="UP000075880">
    <property type="component" value="Unassembled WGS sequence"/>
</dbReference>
<keyword evidence="2" id="KW-1185">Reference proteome</keyword>
<dbReference type="AlphaFoldDB" id="A0AAG5DBS5"/>
<organism evidence="1 2">
    <name type="scientific">Anopheles atroparvus</name>
    <name type="common">European mosquito</name>
    <dbReference type="NCBI Taxonomy" id="41427"/>
    <lineage>
        <taxon>Eukaryota</taxon>
        <taxon>Metazoa</taxon>
        <taxon>Ecdysozoa</taxon>
        <taxon>Arthropoda</taxon>
        <taxon>Hexapoda</taxon>
        <taxon>Insecta</taxon>
        <taxon>Pterygota</taxon>
        <taxon>Neoptera</taxon>
        <taxon>Endopterygota</taxon>
        <taxon>Diptera</taxon>
        <taxon>Nematocera</taxon>
        <taxon>Culicoidea</taxon>
        <taxon>Culicidae</taxon>
        <taxon>Anophelinae</taxon>
        <taxon>Anopheles</taxon>
    </lineage>
</organism>
<dbReference type="EnsemblMetazoa" id="ENSAATROPT009126">
    <property type="protein sequence ID" value="ENSAATROPP008249"/>
    <property type="gene ID" value="ENSAATROPG007433"/>
</dbReference>